<evidence type="ECO:0000313" key="2">
    <source>
        <dbReference type="Proteomes" id="UP000789860"/>
    </source>
</evidence>
<proteinExistence type="predicted"/>
<name>A0ACA9PKS6_9GLOM</name>
<comment type="caution">
    <text evidence="1">The sequence shown here is derived from an EMBL/GenBank/DDBJ whole genome shotgun (WGS) entry which is preliminary data.</text>
</comment>
<feature type="non-terminal residue" evidence="1">
    <location>
        <position position="1"/>
    </location>
</feature>
<accession>A0ACA9PKS6</accession>
<sequence length="57" mass="6461">SAYKKDNELGSIAASRDIKNVKICIIDIEKAVIHRVVKDKKIQVELCRLARIIKGKK</sequence>
<keyword evidence="2" id="KW-1185">Reference proteome</keyword>
<reference evidence="1" key="1">
    <citation type="submission" date="2021-06" db="EMBL/GenBank/DDBJ databases">
        <authorList>
            <person name="Kallberg Y."/>
            <person name="Tangrot J."/>
            <person name="Rosling A."/>
        </authorList>
    </citation>
    <scope>NUCLEOTIDE SEQUENCE</scope>
    <source>
        <strain evidence="1">AU212A</strain>
    </source>
</reference>
<protein>
    <submittedName>
        <fullName evidence="1">1641_t:CDS:1</fullName>
    </submittedName>
</protein>
<dbReference type="Proteomes" id="UP000789860">
    <property type="component" value="Unassembled WGS sequence"/>
</dbReference>
<dbReference type="EMBL" id="CAJVPM010041338">
    <property type="protein sequence ID" value="CAG8705951.1"/>
    <property type="molecule type" value="Genomic_DNA"/>
</dbReference>
<organism evidence="1 2">
    <name type="scientific">Scutellospora calospora</name>
    <dbReference type="NCBI Taxonomy" id="85575"/>
    <lineage>
        <taxon>Eukaryota</taxon>
        <taxon>Fungi</taxon>
        <taxon>Fungi incertae sedis</taxon>
        <taxon>Mucoromycota</taxon>
        <taxon>Glomeromycotina</taxon>
        <taxon>Glomeromycetes</taxon>
        <taxon>Diversisporales</taxon>
        <taxon>Gigasporaceae</taxon>
        <taxon>Scutellospora</taxon>
    </lineage>
</organism>
<evidence type="ECO:0000313" key="1">
    <source>
        <dbReference type="EMBL" id="CAG8705951.1"/>
    </source>
</evidence>
<feature type="non-terminal residue" evidence="1">
    <location>
        <position position="57"/>
    </location>
</feature>
<gene>
    <name evidence="1" type="ORF">SCALOS_LOCUS10683</name>
</gene>